<keyword evidence="2" id="KW-1185">Reference proteome</keyword>
<name>A0A1D2YT26_9BACI</name>
<dbReference type="Proteomes" id="UP000243739">
    <property type="component" value="Unassembled WGS sequence"/>
</dbReference>
<dbReference type="AlphaFoldDB" id="A0A1D2YT26"/>
<organism evidence="1 2">
    <name type="scientific">Vulcanibacillus modesticaldus</name>
    <dbReference type="NCBI Taxonomy" id="337097"/>
    <lineage>
        <taxon>Bacteria</taxon>
        <taxon>Bacillati</taxon>
        <taxon>Bacillota</taxon>
        <taxon>Bacilli</taxon>
        <taxon>Bacillales</taxon>
        <taxon>Bacillaceae</taxon>
        <taxon>Vulcanibacillus</taxon>
    </lineage>
</organism>
<dbReference type="RefSeq" id="WP_069657316.1">
    <property type="nucleotide sequence ID" value="NZ_MIJF01000053.1"/>
</dbReference>
<dbReference type="PROSITE" id="PS51257">
    <property type="entry name" value="PROKAR_LIPOPROTEIN"/>
    <property type="match status" value="1"/>
</dbReference>
<sequence length="166" mass="19026">MNIIFKFLYIIILSVLLTSCTFQIDINSPYSTFEEEIKMQIDNVFDENLKEIVHTDIKESGLLIFYTSYDSNSLSFTYVTNDDGKWVSVYSGYVTLNEYSYILTANTGMPFNLALVSAPEDVDNVTVQGLPLKHIISNEVSFWYIYTERPVNGADIDFYSNGEKVR</sequence>
<dbReference type="EMBL" id="MIJF01000053">
    <property type="protein sequence ID" value="OEF98816.1"/>
    <property type="molecule type" value="Genomic_DNA"/>
</dbReference>
<evidence type="ECO:0008006" key="3">
    <source>
        <dbReference type="Google" id="ProtNLM"/>
    </source>
</evidence>
<protein>
    <recommendedName>
        <fullName evidence="3">Lipoprotein</fullName>
    </recommendedName>
</protein>
<accession>A0A1D2YT26</accession>
<reference evidence="1 2" key="1">
    <citation type="submission" date="2016-09" db="EMBL/GenBank/DDBJ databases">
        <title>Draft genome sequence for the type strain of Vulcanibacillus modesticaldus BR, a strictly anaerobic, moderately thermophilic, and nitrate-reducing bacterium from deep sea-hydrothermal vents of the Mid-Atlantic Ridge.</title>
        <authorList>
            <person name="Abin C.A."/>
            <person name="Hollibaugh J.T."/>
        </authorList>
    </citation>
    <scope>NUCLEOTIDE SEQUENCE [LARGE SCALE GENOMIC DNA]</scope>
    <source>
        <strain evidence="1 2">BR</strain>
    </source>
</reference>
<gene>
    <name evidence="1" type="ORF">BHF71_10845</name>
</gene>
<evidence type="ECO:0000313" key="2">
    <source>
        <dbReference type="Proteomes" id="UP000243739"/>
    </source>
</evidence>
<comment type="caution">
    <text evidence="1">The sequence shown here is derived from an EMBL/GenBank/DDBJ whole genome shotgun (WGS) entry which is preliminary data.</text>
</comment>
<evidence type="ECO:0000313" key="1">
    <source>
        <dbReference type="EMBL" id="OEF98816.1"/>
    </source>
</evidence>
<proteinExistence type="predicted"/>